<reference evidence="2 3" key="1">
    <citation type="submission" date="2024-06" db="EMBL/GenBank/DDBJ databases">
        <title>Draft genome sequence of Geodermatophilus badlandi, a novel member of the Geodermatophilaceae isolated from badland sedimentary rocks in the Red desert, Wyoming, USA.</title>
        <authorList>
            <person name="Ben Tekaya S."/>
            <person name="Nouioui I."/>
            <person name="Flores G.M."/>
            <person name="Shaal M.N."/>
            <person name="Bredoire F."/>
            <person name="Basile F."/>
            <person name="Van Diepen L."/>
            <person name="Ward N.L."/>
        </authorList>
    </citation>
    <scope>NUCLEOTIDE SEQUENCE [LARGE SCALE GENOMIC DNA]</scope>
    <source>
        <strain evidence="2 3">WL48A</strain>
    </source>
</reference>
<comment type="caution">
    <text evidence="2">The sequence shown here is derived from an EMBL/GenBank/DDBJ whole genome shotgun (WGS) entry which is preliminary data.</text>
</comment>
<feature type="transmembrane region" description="Helical" evidence="1">
    <location>
        <begin position="49"/>
        <end position="70"/>
    </location>
</feature>
<accession>A0ABV3XLN4</accession>
<organism evidence="2 3">
    <name type="scientific">Geodermatophilus maliterrae</name>
    <dbReference type="NCBI Taxonomy" id="3162531"/>
    <lineage>
        <taxon>Bacteria</taxon>
        <taxon>Bacillati</taxon>
        <taxon>Actinomycetota</taxon>
        <taxon>Actinomycetes</taxon>
        <taxon>Geodermatophilales</taxon>
        <taxon>Geodermatophilaceae</taxon>
        <taxon>Geodermatophilus</taxon>
    </lineage>
</organism>
<keyword evidence="1" id="KW-0812">Transmembrane</keyword>
<feature type="transmembrane region" description="Helical" evidence="1">
    <location>
        <begin position="157"/>
        <end position="175"/>
    </location>
</feature>
<feature type="transmembrane region" description="Helical" evidence="1">
    <location>
        <begin position="118"/>
        <end position="137"/>
    </location>
</feature>
<dbReference type="RefSeq" id="WP_369210280.1">
    <property type="nucleotide sequence ID" value="NZ_JBFNXQ010000132.1"/>
</dbReference>
<evidence type="ECO:0008006" key="4">
    <source>
        <dbReference type="Google" id="ProtNLM"/>
    </source>
</evidence>
<dbReference type="EMBL" id="JBFNXQ010000132">
    <property type="protein sequence ID" value="MEX5721479.1"/>
    <property type="molecule type" value="Genomic_DNA"/>
</dbReference>
<evidence type="ECO:0000313" key="2">
    <source>
        <dbReference type="EMBL" id="MEX5721479.1"/>
    </source>
</evidence>
<proteinExistence type="predicted"/>
<gene>
    <name evidence="2" type="ORF">ABQ292_24290</name>
</gene>
<name>A0ABV3XLN4_9ACTN</name>
<keyword evidence="3" id="KW-1185">Reference proteome</keyword>
<protein>
    <recommendedName>
        <fullName evidence="4">DUF5671 domain-containing protein</fullName>
    </recommendedName>
</protein>
<dbReference type="Proteomes" id="UP001560045">
    <property type="component" value="Unassembled WGS sequence"/>
</dbReference>
<sequence length="285" mass="30243">MIAPTTAVTALLLYFGRQHAAAFFGYFGVNFTVLDLTPTDFLVRSADGLFVPIAIAALCALVGLWAHRLVVYRLPGDDRRSILRVVAPAAATTGAVLVAVAVATVLTGTRPVRQVPEAGGLSLSIGVLLLVYGVHLARSVWTRDEDATTAQAPGIGVAEWGAVFVLVTVGLFWAVTSYAGGVGQGRALDLLERMAGWPDAVVFSERSLSLDVPGVVEVPCAVAGESEVAYRFRYDGLKLVQQAGDHYLLLPAEWTPRSGAAVLLPRTDDVRLEFALAGTERQPVC</sequence>
<evidence type="ECO:0000256" key="1">
    <source>
        <dbReference type="SAM" id="Phobius"/>
    </source>
</evidence>
<keyword evidence="1" id="KW-0472">Membrane</keyword>
<feature type="transmembrane region" description="Helical" evidence="1">
    <location>
        <begin position="82"/>
        <end position="106"/>
    </location>
</feature>
<evidence type="ECO:0000313" key="3">
    <source>
        <dbReference type="Proteomes" id="UP001560045"/>
    </source>
</evidence>
<keyword evidence="1" id="KW-1133">Transmembrane helix</keyword>